<feature type="transmembrane region" description="Helical" evidence="8">
    <location>
        <begin position="224"/>
        <end position="247"/>
    </location>
</feature>
<sequence>MPQLRRLLLLAAAAMLAGAAIGVVGAAFRWCLRRAESLRIDLVAWAQHLPGPGWLIPIAAAALGAGIAGALVRWEPQARGSGIPHVEAVFLGETRPPRLTVLPARFAGGVLAIGSGLVLGREGPTIHMGATLGALAARRTRLPEADARMMQAALGGAGLAVAFDAPIAGMLFTLEEVTKSVRLKTVAVAVLASVTAVVCSRAILGDALDFQVADFAAPGLGWLPVFVVFGVLTGILGAGYNLAVLVLTDWSAKVPRVPTPVKAAVIGALVGAALRVAPLTVGDGDTLTQMILGGHQFVLLGAAGLLAARLVTGPLSYSAGVPGGLFAPLLAVGALWGLVFVGCVGIVTDDPAAPAIPMALAGMAAFFAATVRAPLTGIVIVLEMTAATSMALPMVVATAGAVLAARAVKAEPVYAELRQRMPVEAPGGDERR</sequence>
<evidence type="ECO:0000256" key="2">
    <source>
        <dbReference type="ARBA" id="ARBA00022448"/>
    </source>
</evidence>
<dbReference type="STRING" id="39692.BST38_14665"/>
<evidence type="ECO:0000313" key="9">
    <source>
        <dbReference type="EMBL" id="SRX83656.1"/>
    </source>
</evidence>
<evidence type="ECO:0000256" key="1">
    <source>
        <dbReference type="ARBA" id="ARBA00004141"/>
    </source>
</evidence>
<evidence type="ECO:0000256" key="6">
    <source>
        <dbReference type="ARBA" id="ARBA00023136"/>
    </source>
</evidence>
<dbReference type="PRINTS" id="PR00762">
    <property type="entry name" value="CLCHANNEL"/>
</dbReference>
<name>A0A375YR94_MYCPF</name>
<feature type="transmembrane region" description="Helical" evidence="8">
    <location>
        <begin position="323"/>
        <end position="347"/>
    </location>
</feature>
<evidence type="ECO:0000256" key="5">
    <source>
        <dbReference type="ARBA" id="ARBA00023065"/>
    </source>
</evidence>
<keyword evidence="5" id="KW-0406">Ion transport</keyword>
<keyword evidence="6 8" id="KW-0472">Membrane</keyword>
<feature type="transmembrane region" description="Helical" evidence="8">
    <location>
        <begin position="152"/>
        <end position="174"/>
    </location>
</feature>
<feature type="transmembrane region" description="Helical" evidence="8">
    <location>
        <begin position="99"/>
        <end position="119"/>
    </location>
</feature>
<dbReference type="SUPFAM" id="SSF81340">
    <property type="entry name" value="Clc chloride channel"/>
    <property type="match status" value="1"/>
</dbReference>
<feature type="transmembrane region" description="Helical" evidence="8">
    <location>
        <begin position="53"/>
        <end position="72"/>
    </location>
</feature>
<evidence type="ECO:0000256" key="8">
    <source>
        <dbReference type="SAM" id="Phobius"/>
    </source>
</evidence>
<protein>
    <submittedName>
        <fullName evidence="9">Chloride channel protein EriC [Gordonia sp. KTR9]</fullName>
    </submittedName>
</protein>
<dbReference type="InterPro" id="IPR001807">
    <property type="entry name" value="ClC"/>
</dbReference>
<accession>A0A375YR94</accession>
<keyword evidence="10" id="KW-1185">Reference proteome</keyword>
<keyword evidence="7" id="KW-0868">Chloride</keyword>
<feature type="transmembrane region" description="Helical" evidence="8">
    <location>
        <begin position="359"/>
        <end position="382"/>
    </location>
</feature>
<dbReference type="EMBL" id="UEGS01000001">
    <property type="protein sequence ID" value="SRX83656.1"/>
    <property type="molecule type" value="Genomic_DNA"/>
</dbReference>
<keyword evidence="4 8" id="KW-1133">Transmembrane helix</keyword>
<dbReference type="CDD" id="cd01031">
    <property type="entry name" value="EriC"/>
    <property type="match status" value="1"/>
</dbReference>
<gene>
    <name evidence="9" type="ORF">MPP7335_05437</name>
</gene>
<dbReference type="PANTHER" id="PTHR45711:SF10">
    <property type="entry name" value="CHLORIDE CHANNEL PROTEIN"/>
    <property type="match status" value="1"/>
</dbReference>
<dbReference type="GO" id="GO:0005247">
    <property type="term" value="F:voltage-gated chloride channel activity"/>
    <property type="evidence" value="ECO:0007669"/>
    <property type="project" value="TreeGrafter"/>
</dbReference>
<proteinExistence type="predicted"/>
<comment type="subcellular location">
    <subcellularLocation>
        <location evidence="1">Membrane</location>
        <topology evidence="1">Multi-pass membrane protein</topology>
    </subcellularLocation>
</comment>
<feature type="transmembrane region" description="Helical" evidence="8">
    <location>
        <begin position="186"/>
        <end position="204"/>
    </location>
</feature>
<reference evidence="9 10" key="1">
    <citation type="submission" date="2018-05" db="EMBL/GenBank/DDBJ databases">
        <authorList>
            <consortium name="IHU Genomes"/>
        </authorList>
    </citation>
    <scope>NUCLEOTIDE SEQUENCE [LARGE SCALE GENOMIC DNA]</scope>
    <source>
        <strain evidence="9 10">P7335</strain>
    </source>
</reference>
<dbReference type="Gene3D" id="1.10.3080.10">
    <property type="entry name" value="Clc chloride channel"/>
    <property type="match status" value="1"/>
</dbReference>
<evidence type="ECO:0000256" key="3">
    <source>
        <dbReference type="ARBA" id="ARBA00022692"/>
    </source>
</evidence>
<dbReference type="GO" id="GO:0005886">
    <property type="term" value="C:plasma membrane"/>
    <property type="evidence" value="ECO:0007669"/>
    <property type="project" value="TreeGrafter"/>
</dbReference>
<evidence type="ECO:0000256" key="4">
    <source>
        <dbReference type="ARBA" id="ARBA00022989"/>
    </source>
</evidence>
<feature type="transmembrane region" description="Helical" evidence="8">
    <location>
        <begin position="290"/>
        <end position="311"/>
    </location>
</feature>
<dbReference type="InterPro" id="IPR014743">
    <property type="entry name" value="Cl-channel_core"/>
</dbReference>
<evidence type="ECO:0000256" key="7">
    <source>
        <dbReference type="ARBA" id="ARBA00023214"/>
    </source>
</evidence>
<keyword evidence="2" id="KW-0813">Transport</keyword>
<organism evidence="9 10">
    <name type="scientific">Mycolicibacterium parafortuitum</name>
    <name type="common">Mycobacterium parafortuitum</name>
    <dbReference type="NCBI Taxonomy" id="39692"/>
    <lineage>
        <taxon>Bacteria</taxon>
        <taxon>Bacillati</taxon>
        <taxon>Actinomycetota</taxon>
        <taxon>Actinomycetes</taxon>
        <taxon>Mycobacteriales</taxon>
        <taxon>Mycobacteriaceae</taxon>
        <taxon>Mycolicibacterium</taxon>
    </lineage>
</organism>
<dbReference type="Proteomes" id="UP000252008">
    <property type="component" value="Unassembled WGS sequence"/>
</dbReference>
<dbReference type="Pfam" id="PF00654">
    <property type="entry name" value="Voltage_CLC"/>
    <property type="match status" value="1"/>
</dbReference>
<feature type="transmembrane region" description="Helical" evidence="8">
    <location>
        <begin position="389"/>
        <end position="408"/>
    </location>
</feature>
<evidence type="ECO:0000313" key="10">
    <source>
        <dbReference type="Proteomes" id="UP000252008"/>
    </source>
</evidence>
<dbReference type="AlphaFoldDB" id="A0A375YR94"/>
<keyword evidence="3 8" id="KW-0812">Transmembrane</keyword>
<dbReference type="PANTHER" id="PTHR45711">
    <property type="entry name" value="CHLORIDE CHANNEL PROTEIN"/>
    <property type="match status" value="1"/>
</dbReference>
<dbReference type="RefSeq" id="WP_083144065.1">
    <property type="nucleotide sequence ID" value="NZ_MVID01000012.1"/>
</dbReference>